<evidence type="ECO:0000313" key="3">
    <source>
        <dbReference type="Proteomes" id="UP001652700"/>
    </source>
</evidence>
<keyword evidence="3" id="KW-1185">Reference proteome</keyword>
<dbReference type="Proteomes" id="UP001652700">
    <property type="component" value="Unplaced"/>
</dbReference>
<dbReference type="RefSeq" id="XP_028146361.1">
    <property type="nucleotide sequence ID" value="XM_028290560.1"/>
</dbReference>
<reference evidence="4" key="1">
    <citation type="submission" date="2025-04" db="UniProtKB">
        <authorList>
            <consortium name="RefSeq"/>
        </authorList>
    </citation>
    <scope>IDENTIFICATION</scope>
    <source>
        <tissue evidence="4">Whole insect</tissue>
    </source>
</reference>
<name>A0A6P7GAN2_DIAVI</name>
<dbReference type="InParanoid" id="A0A6P7GAN2"/>
<reference evidence="2" key="2">
    <citation type="submission" date="2025-05" db="UniProtKB">
        <authorList>
            <consortium name="EnsemblMetazoa"/>
        </authorList>
    </citation>
    <scope>IDENTIFICATION</scope>
</reference>
<gene>
    <name evidence="4" type="primary">LOC114339880</name>
</gene>
<dbReference type="EnsemblMetazoa" id="XM_050645320.1">
    <property type="protein sequence ID" value="XP_050501277.1"/>
    <property type="gene ID" value="LOC126881211"/>
</dbReference>
<dbReference type="AlphaFoldDB" id="A0A6P7GAN2"/>
<evidence type="ECO:0000256" key="1">
    <source>
        <dbReference type="SAM" id="SignalP"/>
    </source>
</evidence>
<feature type="chain" id="PRO_5027834875" evidence="1">
    <location>
        <begin position="20"/>
        <end position="114"/>
    </location>
</feature>
<accession>A0A6P7GAN2</accession>
<protein>
    <submittedName>
        <fullName evidence="4">Uncharacterized protein LOC114339880</fullName>
    </submittedName>
</protein>
<keyword evidence="1" id="KW-0732">Signal</keyword>
<organism evidence="4">
    <name type="scientific">Diabrotica virgifera virgifera</name>
    <name type="common">western corn rootworm</name>
    <dbReference type="NCBI Taxonomy" id="50390"/>
    <lineage>
        <taxon>Eukaryota</taxon>
        <taxon>Metazoa</taxon>
        <taxon>Ecdysozoa</taxon>
        <taxon>Arthropoda</taxon>
        <taxon>Hexapoda</taxon>
        <taxon>Insecta</taxon>
        <taxon>Pterygota</taxon>
        <taxon>Neoptera</taxon>
        <taxon>Endopterygota</taxon>
        <taxon>Coleoptera</taxon>
        <taxon>Polyphaga</taxon>
        <taxon>Cucujiformia</taxon>
        <taxon>Chrysomeloidea</taxon>
        <taxon>Chrysomelidae</taxon>
        <taxon>Galerucinae</taxon>
        <taxon>Diabroticina</taxon>
        <taxon>Diabroticites</taxon>
        <taxon>Diabrotica</taxon>
    </lineage>
</organism>
<sequence>MKPIPIFLYIISFACLSKSATIGEDNLVQVPSVVMPVRNYEDPKPKEIVAVVVEPCPCAKGSTLDEKVQPIVPQVDEIEPIPNKGGVFSLLNVKGNCPEGFLADKLGNCRELYW</sequence>
<evidence type="ECO:0000313" key="2">
    <source>
        <dbReference type="EnsemblMetazoa" id="XP_050501277.1"/>
    </source>
</evidence>
<proteinExistence type="predicted"/>
<evidence type="ECO:0000313" key="4">
    <source>
        <dbReference type="RefSeq" id="XP_028146361.1"/>
    </source>
</evidence>
<dbReference type="OrthoDB" id="6784857at2759"/>
<dbReference type="PROSITE" id="PS51257">
    <property type="entry name" value="PROKAR_LIPOPROTEIN"/>
    <property type="match status" value="1"/>
</dbReference>
<feature type="signal peptide" evidence="1">
    <location>
        <begin position="1"/>
        <end position="19"/>
    </location>
</feature>